<name>A0A8R1DQV5_CAEJA</name>
<comment type="subcellular location">
    <subcellularLocation>
        <location evidence="2">Chromosome</location>
    </subcellularLocation>
    <subcellularLocation>
        <location evidence="1">Nucleus</location>
    </subcellularLocation>
</comment>
<evidence type="ECO:0000256" key="4">
    <source>
        <dbReference type="ARBA" id="ARBA00023242"/>
    </source>
</evidence>
<evidence type="ECO:0000256" key="3">
    <source>
        <dbReference type="ARBA" id="ARBA00022454"/>
    </source>
</evidence>
<dbReference type="PROSITE" id="PS50815">
    <property type="entry name" value="HORMA"/>
    <property type="match status" value="1"/>
</dbReference>
<dbReference type="Pfam" id="PF02301">
    <property type="entry name" value="HORMA"/>
    <property type="match status" value="1"/>
</dbReference>
<evidence type="ECO:0000256" key="6">
    <source>
        <dbReference type="SAM" id="MobiDB-lite"/>
    </source>
</evidence>
<dbReference type="GO" id="GO:0005694">
    <property type="term" value="C:chromosome"/>
    <property type="evidence" value="ECO:0007669"/>
    <property type="project" value="UniProtKB-SubCell"/>
</dbReference>
<keyword evidence="3" id="KW-0158">Chromosome</keyword>
<dbReference type="InterPro" id="IPR036570">
    <property type="entry name" value="HORMA_dom_sf"/>
</dbReference>
<feature type="compositionally biased region" description="Polar residues" evidence="6">
    <location>
        <begin position="292"/>
        <end position="303"/>
    </location>
</feature>
<dbReference type="PANTHER" id="PTHR48225:SF7">
    <property type="entry name" value="MEIOSIS-SPECIFIC PROTEIN HOP1"/>
    <property type="match status" value="1"/>
</dbReference>
<dbReference type="GO" id="GO:0051321">
    <property type="term" value="P:meiotic cell cycle"/>
    <property type="evidence" value="ECO:0007669"/>
    <property type="project" value="UniProtKB-KW"/>
</dbReference>
<dbReference type="Gene3D" id="3.30.900.10">
    <property type="entry name" value="HORMA domain"/>
    <property type="match status" value="1"/>
</dbReference>
<sequence>MAPFEAREMNDSLLNQNVSRDSVHDSKWIQLFPRCVADKNKSSNFMTRAMFVAFSMILNRRGILGPEHFATNYITEKLKMKSLNFHHPKSLKISECLRSAGEAIKLGFLDELALVITEREGDEKAIEVFSFKVHYFPDGGVAAILNTEANGSRLTPFQKLTRLDYEGTPSVRDQLVLLVRSIMVICQKVLQPLPSKFSSNFRINYTDETPEGFRVDGFNDSPIFYTHHDDMQAATLGPLRPGYHGALFDCSSIFINDSFEAETTLQKYIAKAADDMGYSSYDSLYGSFATQSDVNSNHTQSPDVQRFKSAQKEESTRPRTRRAHATRTTPYSKDRRDV</sequence>
<evidence type="ECO:0000256" key="2">
    <source>
        <dbReference type="ARBA" id="ARBA00004286"/>
    </source>
</evidence>
<dbReference type="AlphaFoldDB" id="A0A8R1DQV5"/>
<dbReference type="EnsemblMetazoa" id="CJA09722.1">
    <property type="protein sequence ID" value="CJA09722.1"/>
    <property type="gene ID" value="WBGene00128926"/>
</dbReference>
<dbReference type="Proteomes" id="UP000005237">
    <property type="component" value="Unassembled WGS sequence"/>
</dbReference>
<protein>
    <submittedName>
        <fullName evidence="8">HORMA domain-containing protein</fullName>
    </submittedName>
</protein>
<evidence type="ECO:0000313" key="9">
    <source>
        <dbReference type="Proteomes" id="UP000005237"/>
    </source>
</evidence>
<evidence type="ECO:0000259" key="7">
    <source>
        <dbReference type="PROSITE" id="PS50815"/>
    </source>
</evidence>
<feature type="region of interest" description="Disordered" evidence="6">
    <location>
        <begin position="292"/>
        <end position="338"/>
    </location>
</feature>
<dbReference type="InterPro" id="IPR003511">
    <property type="entry name" value="HORMA_dom"/>
</dbReference>
<dbReference type="OMA" id="KSSNFMT"/>
<reference evidence="9" key="1">
    <citation type="submission" date="2010-08" db="EMBL/GenBank/DDBJ databases">
        <authorList>
            <consortium name="Caenorhabditis japonica Sequencing Consortium"/>
            <person name="Wilson R.K."/>
        </authorList>
    </citation>
    <scope>NUCLEOTIDE SEQUENCE [LARGE SCALE GENOMIC DNA]</scope>
    <source>
        <strain evidence="9">DF5081</strain>
    </source>
</reference>
<dbReference type="SUPFAM" id="SSF56019">
    <property type="entry name" value="The spindle assembly checkpoint protein mad2"/>
    <property type="match status" value="1"/>
</dbReference>
<organism evidence="8 9">
    <name type="scientific">Caenorhabditis japonica</name>
    <dbReference type="NCBI Taxonomy" id="281687"/>
    <lineage>
        <taxon>Eukaryota</taxon>
        <taxon>Metazoa</taxon>
        <taxon>Ecdysozoa</taxon>
        <taxon>Nematoda</taxon>
        <taxon>Chromadorea</taxon>
        <taxon>Rhabditida</taxon>
        <taxon>Rhabditina</taxon>
        <taxon>Rhabditomorpha</taxon>
        <taxon>Rhabditoidea</taxon>
        <taxon>Rhabditidae</taxon>
        <taxon>Peloderinae</taxon>
        <taxon>Caenorhabditis</taxon>
    </lineage>
</organism>
<keyword evidence="4" id="KW-0539">Nucleus</keyword>
<keyword evidence="5" id="KW-0469">Meiosis</keyword>
<dbReference type="PANTHER" id="PTHR48225">
    <property type="entry name" value="HORMA DOMAIN-CONTAINING PROTEIN 1"/>
    <property type="match status" value="1"/>
</dbReference>
<evidence type="ECO:0000256" key="5">
    <source>
        <dbReference type="ARBA" id="ARBA00023254"/>
    </source>
</evidence>
<keyword evidence="9" id="KW-1185">Reference proteome</keyword>
<reference evidence="8" key="2">
    <citation type="submission" date="2022-06" db="UniProtKB">
        <authorList>
            <consortium name="EnsemblMetazoa"/>
        </authorList>
    </citation>
    <scope>IDENTIFICATION</scope>
    <source>
        <strain evidence="8">DF5081</strain>
    </source>
</reference>
<evidence type="ECO:0000313" key="8">
    <source>
        <dbReference type="EnsemblMetazoa" id="CJA09722.1"/>
    </source>
</evidence>
<accession>A0A8R1DQV5</accession>
<feature type="domain" description="HORMA" evidence="7">
    <location>
        <begin position="40"/>
        <end position="250"/>
    </location>
</feature>
<proteinExistence type="predicted"/>
<evidence type="ECO:0000256" key="1">
    <source>
        <dbReference type="ARBA" id="ARBA00004123"/>
    </source>
</evidence>
<dbReference type="InterPro" id="IPR051294">
    <property type="entry name" value="HORMA_MeioticProgression"/>
</dbReference>
<dbReference type="GO" id="GO:0005634">
    <property type="term" value="C:nucleus"/>
    <property type="evidence" value="ECO:0007669"/>
    <property type="project" value="UniProtKB-SubCell"/>
</dbReference>